<protein>
    <recommendedName>
        <fullName evidence="1">non-specific serine/threonine protein kinase</fullName>
        <ecNumber evidence="1">2.7.11.1</ecNumber>
    </recommendedName>
</protein>
<feature type="compositionally biased region" description="Basic and acidic residues" evidence="6">
    <location>
        <begin position="189"/>
        <end position="201"/>
    </location>
</feature>
<reference evidence="8" key="1">
    <citation type="submission" date="2020-06" db="EMBL/GenBank/DDBJ databases">
        <authorList>
            <person name="Onetto C."/>
        </authorList>
    </citation>
    <scope>NUCLEOTIDE SEQUENCE</scope>
</reference>
<keyword evidence="3" id="KW-0547">Nucleotide-binding</keyword>
<dbReference type="Gene3D" id="1.10.510.10">
    <property type="entry name" value="Transferase(Phosphotransferase) domain 1"/>
    <property type="match status" value="1"/>
</dbReference>
<dbReference type="AlphaFoldDB" id="A0A9N8P5E1"/>
<dbReference type="Proteomes" id="UP000716446">
    <property type="component" value="Unassembled WGS sequence"/>
</dbReference>
<dbReference type="InterPro" id="IPR050660">
    <property type="entry name" value="NEK_Ser/Thr_kinase"/>
</dbReference>
<sequence length="454" mass="52660">MDLSDALGGKSIKVPFYKEAYIQGLLTPESPATQSNTVRLRGYRRGNQPDPRPETSFKKRVHWRLYMEYLYAGDLHQLIYYHTIRRKPSPEPFIWWTMKCLASALKQMEDLSRARSNAHPEQDETIVMLDMKPCNIFLDGAGGPEFEVYPRPVIGDFGSAHLTYADQVANRAKRLMILCTPGFTAPEFHVKDPRPRVKKPDDNDDEEEADNENKDVEMDDAELLEYNEMDDEDVENEEAVNASLDSWSNVWQLGKTIEAMMRLETRPNDRDYEDPDARQSKIKTHPPRFKAAPEFCYSAELLELIWGCQVFEPECRPAPEDILYAIDMDAPPHIHGMDVWGSEDWVAEQCKNLGTLTDHQKRGMKANIFKRAQASKLWFLHDFKDCYLAEQYQDLDLDLPPQCELTWMPQKFRNRICQKLGAEEPELAEEPNNKRPRTDEAITVTQTRKKRRIA</sequence>
<keyword evidence="5" id="KW-0067">ATP-binding</keyword>
<comment type="caution">
    <text evidence="8">The sequence shown here is derived from an EMBL/GenBank/DDBJ whole genome shotgun (WGS) entry which is preliminary data.</text>
</comment>
<dbReference type="GO" id="GO:0004674">
    <property type="term" value="F:protein serine/threonine kinase activity"/>
    <property type="evidence" value="ECO:0007669"/>
    <property type="project" value="UniProtKB-EC"/>
</dbReference>
<keyword evidence="2" id="KW-0808">Transferase</keyword>
<organism evidence="8 9">
    <name type="scientific">Aureobasidium vineae</name>
    <dbReference type="NCBI Taxonomy" id="2773715"/>
    <lineage>
        <taxon>Eukaryota</taxon>
        <taxon>Fungi</taxon>
        <taxon>Dikarya</taxon>
        <taxon>Ascomycota</taxon>
        <taxon>Pezizomycotina</taxon>
        <taxon>Dothideomycetes</taxon>
        <taxon>Dothideomycetidae</taxon>
        <taxon>Dothideales</taxon>
        <taxon>Saccotheciaceae</taxon>
        <taxon>Aureobasidium</taxon>
    </lineage>
</organism>
<dbReference type="InterPro" id="IPR011009">
    <property type="entry name" value="Kinase-like_dom_sf"/>
</dbReference>
<feature type="compositionally biased region" description="Basic and acidic residues" evidence="6">
    <location>
        <begin position="431"/>
        <end position="440"/>
    </location>
</feature>
<dbReference type="InterPro" id="IPR000719">
    <property type="entry name" value="Prot_kinase_dom"/>
</dbReference>
<evidence type="ECO:0000256" key="6">
    <source>
        <dbReference type="SAM" id="MobiDB-lite"/>
    </source>
</evidence>
<dbReference type="GO" id="GO:0005524">
    <property type="term" value="F:ATP binding"/>
    <property type="evidence" value="ECO:0007669"/>
    <property type="project" value="UniProtKB-KW"/>
</dbReference>
<evidence type="ECO:0000313" key="9">
    <source>
        <dbReference type="Proteomes" id="UP000716446"/>
    </source>
</evidence>
<feature type="region of interest" description="Disordered" evidence="6">
    <location>
        <begin position="32"/>
        <end position="55"/>
    </location>
</feature>
<dbReference type="PANTHER" id="PTHR43671:SF13">
    <property type="entry name" value="SERINE_THREONINE-PROTEIN KINASE NEK2"/>
    <property type="match status" value="1"/>
</dbReference>
<keyword evidence="4" id="KW-0418">Kinase</keyword>
<dbReference type="PANTHER" id="PTHR43671">
    <property type="entry name" value="SERINE/THREONINE-PROTEIN KINASE NEK"/>
    <property type="match status" value="1"/>
</dbReference>
<evidence type="ECO:0000313" key="8">
    <source>
        <dbReference type="EMBL" id="CAD0082216.1"/>
    </source>
</evidence>
<gene>
    <name evidence="8" type="ORF">AWRI4619_LOCUS783</name>
</gene>
<feature type="region of interest" description="Disordered" evidence="6">
    <location>
        <begin position="423"/>
        <end position="454"/>
    </location>
</feature>
<evidence type="ECO:0000259" key="7">
    <source>
        <dbReference type="PROSITE" id="PS50011"/>
    </source>
</evidence>
<dbReference type="EMBL" id="CAIJEN010000001">
    <property type="protein sequence ID" value="CAD0082216.1"/>
    <property type="molecule type" value="Genomic_DNA"/>
</dbReference>
<evidence type="ECO:0000256" key="3">
    <source>
        <dbReference type="ARBA" id="ARBA00022741"/>
    </source>
</evidence>
<evidence type="ECO:0000256" key="4">
    <source>
        <dbReference type="ARBA" id="ARBA00022777"/>
    </source>
</evidence>
<feature type="domain" description="Protein kinase" evidence="7">
    <location>
        <begin position="1"/>
        <end position="334"/>
    </location>
</feature>
<name>A0A9N8P5E1_9PEZI</name>
<dbReference type="PROSITE" id="PS50011">
    <property type="entry name" value="PROTEIN_KINASE_DOM"/>
    <property type="match status" value="1"/>
</dbReference>
<accession>A0A9N8P5E1</accession>
<evidence type="ECO:0000256" key="2">
    <source>
        <dbReference type="ARBA" id="ARBA00022679"/>
    </source>
</evidence>
<keyword evidence="9" id="KW-1185">Reference proteome</keyword>
<feature type="region of interest" description="Disordered" evidence="6">
    <location>
        <begin position="189"/>
        <end position="216"/>
    </location>
</feature>
<proteinExistence type="predicted"/>
<evidence type="ECO:0000256" key="1">
    <source>
        <dbReference type="ARBA" id="ARBA00012513"/>
    </source>
</evidence>
<dbReference type="SUPFAM" id="SSF56112">
    <property type="entry name" value="Protein kinase-like (PK-like)"/>
    <property type="match status" value="1"/>
</dbReference>
<evidence type="ECO:0000256" key="5">
    <source>
        <dbReference type="ARBA" id="ARBA00022840"/>
    </source>
</evidence>
<dbReference type="EC" id="2.7.11.1" evidence="1"/>